<keyword evidence="8" id="KW-1185">Reference proteome</keyword>
<evidence type="ECO:0000256" key="3">
    <source>
        <dbReference type="ARBA" id="ARBA00023163"/>
    </source>
</evidence>
<dbReference type="STRING" id="90262.A0A1X2HKB0"/>
<dbReference type="Proteomes" id="UP000193560">
    <property type="component" value="Unassembled WGS sequence"/>
</dbReference>
<dbReference type="Gene3D" id="2.60.40.3960">
    <property type="entry name" value="Velvet domain"/>
    <property type="match status" value="1"/>
</dbReference>
<dbReference type="OrthoDB" id="5599552at2759"/>
<evidence type="ECO:0000313" key="7">
    <source>
        <dbReference type="EMBL" id="ORY99562.1"/>
    </source>
</evidence>
<evidence type="ECO:0000256" key="4">
    <source>
        <dbReference type="ARBA" id="ARBA00023242"/>
    </source>
</evidence>
<feature type="region of interest" description="Disordered" evidence="5">
    <location>
        <begin position="178"/>
        <end position="232"/>
    </location>
</feature>
<name>A0A1X2HKB0_9FUNG</name>
<feature type="compositionally biased region" description="Polar residues" evidence="5">
    <location>
        <begin position="273"/>
        <end position="287"/>
    </location>
</feature>
<keyword evidence="3" id="KW-0804">Transcription</keyword>
<dbReference type="GO" id="GO:0005634">
    <property type="term" value="C:nucleus"/>
    <property type="evidence" value="ECO:0007669"/>
    <property type="project" value="UniProtKB-SubCell"/>
</dbReference>
<gene>
    <name evidence="7" type="ORF">BCR42DRAFT_399056</name>
</gene>
<comment type="subcellular location">
    <subcellularLocation>
        <location evidence="1">Nucleus</location>
    </subcellularLocation>
</comment>
<dbReference type="InterPro" id="IPR038491">
    <property type="entry name" value="Velvet_dom_sf"/>
</dbReference>
<feature type="domain" description="Velvet" evidence="6">
    <location>
        <begin position="1"/>
        <end position="178"/>
    </location>
</feature>
<evidence type="ECO:0000313" key="8">
    <source>
        <dbReference type="Proteomes" id="UP000193560"/>
    </source>
</evidence>
<feature type="compositionally biased region" description="Low complexity" evidence="5">
    <location>
        <begin position="214"/>
        <end position="225"/>
    </location>
</feature>
<keyword evidence="2" id="KW-0805">Transcription regulation</keyword>
<dbReference type="EMBL" id="MCGE01000061">
    <property type="protein sequence ID" value="ORY99562.1"/>
    <property type="molecule type" value="Genomic_DNA"/>
</dbReference>
<dbReference type="PROSITE" id="PS51821">
    <property type="entry name" value="VELVET"/>
    <property type="match status" value="1"/>
</dbReference>
<proteinExistence type="predicted"/>
<organism evidence="7 8">
    <name type="scientific">Absidia repens</name>
    <dbReference type="NCBI Taxonomy" id="90262"/>
    <lineage>
        <taxon>Eukaryota</taxon>
        <taxon>Fungi</taxon>
        <taxon>Fungi incertae sedis</taxon>
        <taxon>Mucoromycota</taxon>
        <taxon>Mucoromycotina</taxon>
        <taxon>Mucoromycetes</taxon>
        <taxon>Mucorales</taxon>
        <taxon>Cunninghamellaceae</taxon>
        <taxon>Absidia</taxon>
    </lineage>
</organism>
<evidence type="ECO:0000259" key="6">
    <source>
        <dbReference type="PROSITE" id="PS51821"/>
    </source>
</evidence>
<feature type="region of interest" description="Disordered" evidence="5">
    <location>
        <begin position="273"/>
        <end position="309"/>
    </location>
</feature>
<keyword evidence="4" id="KW-0539">Nucleus</keyword>
<sequence length="309" mass="34554">MIKTVSRTHKKVTINKPKRSGYNDKKKRGFIYNGKVQKVDRRPVDPPPIIQLLTDKRDIQYSYFFLYATLVNEADGQDLTFSENTRTTAGTTVQSLHCIKDCGNEGAFFIFADISIRREGLFRLRFTLFEIMGSHSISRCSILSEVFQVYSPKSFPGMSESTFLTRSFSEQGVRIRIRKETRSNLSPPSKRRRSDGDNDDDDDDVGDYGNSATPMSPSSPNSLPPQHIQPLPPVVKSTQSIMSMKNILISPIQEGPAIEQPINSFPLLSSSDNTVSTFPNQTESSLPLGTPDHDSDSQLTMPSLLLNLP</sequence>
<accession>A0A1X2HKB0</accession>
<reference evidence="7 8" key="1">
    <citation type="submission" date="2016-07" db="EMBL/GenBank/DDBJ databases">
        <title>Pervasive Adenine N6-methylation of Active Genes in Fungi.</title>
        <authorList>
            <consortium name="DOE Joint Genome Institute"/>
            <person name="Mondo S.J."/>
            <person name="Dannebaum R.O."/>
            <person name="Kuo R.C."/>
            <person name="Labutti K."/>
            <person name="Haridas S."/>
            <person name="Kuo A."/>
            <person name="Salamov A."/>
            <person name="Ahrendt S.R."/>
            <person name="Lipzen A."/>
            <person name="Sullivan W."/>
            <person name="Andreopoulos W.B."/>
            <person name="Clum A."/>
            <person name="Lindquist E."/>
            <person name="Daum C."/>
            <person name="Ramamoorthy G.K."/>
            <person name="Gryganskyi A."/>
            <person name="Culley D."/>
            <person name="Magnuson J.K."/>
            <person name="James T.Y."/>
            <person name="O'Malley M.A."/>
            <person name="Stajich J.E."/>
            <person name="Spatafora J.W."/>
            <person name="Visel A."/>
            <person name="Grigoriev I.V."/>
        </authorList>
    </citation>
    <scope>NUCLEOTIDE SEQUENCE [LARGE SCALE GENOMIC DNA]</scope>
    <source>
        <strain evidence="7 8">NRRL 1336</strain>
    </source>
</reference>
<dbReference type="Pfam" id="PF11754">
    <property type="entry name" value="Velvet"/>
    <property type="match status" value="1"/>
</dbReference>
<comment type="caution">
    <text evidence="7">The sequence shown here is derived from an EMBL/GenBank/DDBJ whole genome shotgun (WGS) entry which is preliminary data.</text>
</comment>
<evidence type="ECO:0000256" key="5">
    <source>
        <dbReference type="SAM" id="MobiDB-lite"/>
    </source>
</evidence>
<dbReference type="InterPro" id="IPR021740">
    <property type="entry name" value="Velvet"/>
</dbReference>
<dbReference type="PANTHER" id="PTHR33572">
    <property type="entry name" value="SPORE DEVELOPMENT REGULATOR VOSA"/>
    <property type="match status" value="1"/>
</dbReference>
<evidence type="ECO:0000256" key="2">
    <source>
        <dbReference type="ARBA" id="ARBA00023015"/>
    </source>
</evidence>
<dbReference type="InterPro" id="IPR037525">
    <property type="entry name" value="Velvet_dom"/>
</dbReference>
<protein>
    <submittedName>
        <fullName evidence="7">Velvet factor-domain-containing protein</fullName>
    </submittedName>
</protein>
<feature type="compositionally biased region" description="Acidic residues" evidence="5">
    <location>
        <begin position="197"/>
        <end position="206"/>
    </location>
</feature>
<dbReference type="AlphaFoldDB" id="A0A1X2HKB0"/>
<evidence type="ECO:0000256" key="1">
    <source>
        <dbReference type="ARBA" id="ARBA00004123"/>
    </source>
</evidence>
<dbReference type="PANTHER" id="PTHR33572:SF18">
    <property type="entry name" value="SPORE DEVELOPMENT REGULATOR VOSA"/>
    <property type="match status" value="1"/>
</dbReference>